<keyword evidence="3" id="KW-1185">Reference proteome</keyword>
<dbReference type="Proteomes" id="UP000722485">
    <property type="component" value="Unassembled WGS sequence"/>
</dbReference>
<gene>
    <name evidence="2" type="ORF">G7Z17_g9697</name>
</gene>
<keyword evidence="1" id="KW-0732">Signal</keyword>
<sequence length="294" mass="30240">MYFSKFVMTLASLASMVSATAMPQSPVDSGLDARDAGALFERTSFKCPTGMSYCSWTKACACPAGQSWDSKKSCCSGTKKTGAWPKPSVSAYGSVDAKLGAFCACSPYKIVAYNSAHSYCQASIKNVVFLAPLEIAAELKVYAGAAINVNAGCSVSLKNTCGGLAGLYLESAVDAVALFNTNTYGLSVSAGGVVGGIVGGVLNTVSGLTCWLGLTKCATYDCVSYCTKGCQNHIDVKGSIGGYLNGLIGFCVLPDVLLLVGSAGSIINVAVEHLQCLVGNIIKSILSTFDCGCN</sequence>
<dbReference type="EMBL" id="JAANBB010000287">
    <property type="protein sequence ID" value="KAF7544754.1"/>
    <property type="molecule type" value="Genomic_DNA"/>
</dbReference>
<evidence type="ECO:0000313" key="3">
    <source>
        <dbReference type="Proteomes" id="UP000722485"/>
    </source>
</evidence>
<accession>A0A9P5H2T9</accession>
<feature type="chain" id="PRO_5040105680" evidence="1">
    <location>
        <begin position="20"/>
        <end position="294"/>
    </location>
</feature>
<feature type="signal peptide" evidence="1">
    <location>
        <begin position="1"/>
        <end position="19"/>
    </location>
</feature>
<evidence type="ECO:0000313" key="2">
    <source>
        <dbReference type="EMBL" id="KAF7544754.1"/>
    </source>
</evidence>
<proteinExistence type="predicted"/>
<dbReference type="AlphaFoldDB" id="A0A9P5H2T9"/>
<evidence type="ECO:0000256" key="1">
    <source>
        <dbReference type="SAM" id="SignalP"/>
    </source>
</evidence>
<reference evidence="2" key="1">
    <citation type="submission" date="2020-03" db="EMBL/GenBank/DDBJ databases">
        <title>Draft Genome Sequence of Cylindrodendrum hubeiense.</title>
        <authorList>
            <person name="Buettner E."/>
            <person name="Kellner H."/>
        </authorList>
    </citation>
    <scope>NUCLEOTIDE SEQUENCE</scope>
    <source>
        <strain evidence="2">IHI 201604</strain>
    </source>
</reference>
<protein>
    <submittedName>
        <fullName evidence="2">Uncharacterized protein</fullName>
    </submittedName>
</protein>
<name>A0A9P5H2T9_9HYPO</name>
<dbReference type="OrthoDB" id="5137645at2759"/>
<organism evidence="2 3">
    <name type="scientific">Cylindrodendrum hubeiense</name>
    <dbReference type="NCBI Taxonomy" id="595255"/>
    <lineage>
        <taxon>Eukaryota</taxon>
        <taxon>Fungi</taxon>
        <taxon>Dikarya</taxon>
        <taxon>Ascomycota</taxon>
        <taxon>Pezizomycotina</taxon>
        <taxon>Sordariomycetes</taxon>
        <taxon>Hypocreomycetidae</taxon>
        <taxon>Hypocreales</taxon>
        <taxon>Nectriaceae</taxon>
        <taxon>Cylindrodendrum</taxon>
    </lineage>
</organism>
<comment type="caution">
    <text evidence="2">The sequence shown here is derived from an EMBL/GenBank/DDBJ whole genome shotgun (WGS) entry which is preliminary data.</text>
</comment>